<dbReference type="AlphaFoldDB" id="A0A5C8ZN79"/>
<accession>A0A5C8ZN79</accession>
<comment type="caution">
    <text evidence="1">The sequence shown here is derived from an EMBL/GenBank/DDBJ whole genome shotgun (WGS) entry which is preliminary data.</text>
</comment>
<sequence length="179" mass="20263">MLDIVASATAAVRKAMAESERVESRVLDTEERRVLASIGANLDYPPTKVEEAFRRSRIRHDLELAKLQDESLNFDQVRDQLCLTQKEFQQLLATRKIICFGVGSQRWFPVFQFREGGGLLPGFEEVSPHIRESASPVHVAVLFETPSIDLVFEGEKLSIVEWLSRGLPVQEVKLLAEEI</sequence>
<reference evidence="1 2" key="1">
    <citation type="submission" date="2019-08" db="EMBL/GenBank/DDBJ databases">
        <title>Parahaliea maris sp. nov., isolated from the surface seawater.</title>
        <authorList>
            <person name="Liu Y."/>
        </authorList>
    </citation>
    <scope>NUCLEOTIDE SEQUENCE [LARGE SCALE GENOMIC DNA]</scope>
    <source>
        <strain evidence="1 2">S2-26</strain>
    </source>
</reference>
<dbReference type="RefSeq" id="WP_148065965.1">
    <property type="nucleotide sequence ID" value="NZ_VRYZ01000010.1"/>
</dbReference>
<protein>
    <submittedName>
        <fullName evidence="1">Uncharacterized protein</fullName>
    </submittedName>
</protein>
<dbReference type="OrthoDB" id="3259391at2"/>
<keyword evidence="2" id="KW-1185">Reference proteome</keyword>
<dbReference type="Proteomes" id="UP000321933">
    <property type="component" value="Unassembled WGS sequence"/>
</dbReference>
<organism evidence="1 2">
    <name type="scientific">Parahaliea aestuarii</name>
    <dbReference type="NCBI Taxonomy" id="1852021"/>
    <lineage>
        <taxon>Bacteria</taxon>
        <taxon>Pseudomonadati</taxon>
        <taxon>Pseudomonadota</taxon>
        <taxon>Gammaproteobacteria</taxon>
        <taxon>Cellvibrionales</taxon>
        <taxon>Halieaceae</taxon>
        <taxon>Parahaliea</taxon>
    </lineage>
</organism>
<name>A0A5C8ZN79_9GAMM</name>
<proteinExistence type="predicted"/>
<evidence type="ECO:0000313" key="2">
    <source>
        <dbReference type="Proteomes" id="UP000321933"/>
    </source>
</evidence>
<dbReference type="EMBL" id="VRYZ01000010">
    <property type="protein sequence ID" value="TXS89214.1"/>
    <property type="molecule type" value="Genomic_DNA"/>
</dbReference>
<evidence type="ECO:0000313" key="1">
    <source>
        <dbReference type="EMBL" id="TXS89214.1"/>
    </source>
</evidence>
<gene>
    <name evidence="1" type="ORF">FVW59_19015</name>
</gene>